<feature type="binding site" evidence="15">
    <location>
        <position position="120"/>
    </location>
    <ligand>
        <name>Mg(2+)</name>
        <dbReference type="ChEBI" id="CHEBI:18420"/>
    </ligand>
</feature>
<comment type="catalytic activity">
    <reaction evidence="15">
        <text>(2R,3R)-2,3-dihydroxy-3-methylpentanoate = (S)-3-methyl-2-oxopentanoate + H2O</text>
        <dbReference type="Rhea" id="RHEA:27694"/>
        <dbReference type="ChEBI" id="CHEBI:15377"/>
        <dbReference type="ChEBI" id="CHEBI:35146"/>
        <dbReference type="ChEBI" id="CHEBI:49258"/>
        <dbReference type="EC" id="4.2.1.9"/>
    </reaction>
</comment>
<feature type="domain" description="Dihydroxy-acid/6-phosphogluconate dehydratase N-terminal" evidence="16">
    <location>
        <begin position="31"/>
        <end position="349"/>
    </location>
</feature>
<dbReference type="InterPro" id="IPR000581">
    <property type="entry name" value="ILV_EDD_N"/>
</dbReference>
<evidence type="ECO:0000256" key="10">
    <source>
        <dbReference type="ARBA" id="ARBA00023304"/>
    </source>
</evidence>
<evidence type="ECO:0000259" key="16">
    <source>
        <dbReference type="Pfam" id="PF00920"/>
    </source>
</evidence>
<dbReference type="UniPathway" id="UPA00047">
    <property type="reaction ID" value="UER00057"/>
</dbReference>
<evidence type="ECO:0000256" key="5">
    <source>
        <dbReference type="ARBA" id="ARBA00022723"/>
    </source>
</evidence>
<dbReference type="InterPro" id="IPR056740">
    <property type="entry name" value="ILV_EDD_C"/>
</dbReference>
<reference evidence="18 19" key="1">
    <citation type="submission" date="2016-10" db="EMBL/GenBank/DDBJ databases">
        <authorList>
            <person name="Varghese N."/>
            <person name="Submissions S."/>
        </authorList>
    </citation>
    <scope>NUCLEOTIDE SEQUENCE [LARGE SCALE GENOMIC DNA]</scope>
    <source>
        <strain evidence="18 19">WCC6</strain>
    </source>
</reference>
<dbReference type="Pfam" id="PF24877">
    <property type="entry name" value="ILV_EDD_C"/>
    <property type="match status" value="1"/>
</dbReference>
<protein>
    <recommendedName>
        <fullName evidence="14 15">Dihydroxy-acid dehydratase</fullName>
        <shortName evidence="15">DAD</shortName>
        <ecNumber evidence="14 15">4.2.1.9</ecNumber>
    </recommendedName>
</protein>
<evidence type="ECO:0000256" key="4">
    <source>
        <dbReference type="ARBA" id="ARBA00022714"/>
    </source>
</evidence>
<comment type="subunit">
    <text evidence="15">Homodimer.</text>
</comment>
<evidence type="ECO:0000256" key="14">
    <source>
        <dbReference type="ARBA" id="ARBA00029490"/>
    </source>
</evidence>
<comment type="similarity">
    <text evidence="2 15">Belongs to the IlvD/Edd family.</text>
</comment>
<dbReference type="FunFam" id="3.50.30.80:FF:000001">
    <property type="entry name" value="Dihydroxy-acid dehydratase"/>
    <property type="match status" value="1"/>
</dbReference>
<evidence type="ECO:0000256" key="12">
    <source>
        <dbReference type="ARBA" id="ARBA00029436"/>
    </source>
</evidence>
<dbReference type="SUPFAM" id="SSF52016">
    <property type="entry name" value="LeuD/IlvD-like"/>
    <property type="match status" value="1"/>
</dbReference>
<keyword evidence="4 15" id="KW-0001">2Fe-2S</keyword>
<dbReference type="NCBIfam" id="TIGR00110">
    <property type="entry name" value="ilvD"/>
    <property type="match status" value="1"/>
</dbReference>
<feature type="active site" description="Proton acceptor" evidence="15">
    <location>
        <position position="469"/>
    </location>
</feature>
<keyword evidence="7 15" id="KW-0408">Iron</keyword>
<feature type="binding site" evidence="15">
    <location>
        <position position="443"/>
    </location>
    <ligand>
        <name>Mg(2+)</name>
        <dbReference type="ChEBI" id="CHEBI:18420"/>
    </ligand>
</feature>
<dbReference type="PANTHER" id="PTHR43661">
    <property type="entry name" value="D-XYLONATE DEHYDRATASE"/>
    <property type="match status" value="1"/>
</dbReference>
<dbReference type="NCBIfam" id="NF002068">
    <property type="entry name" value="PRK00911.1"/>
    <property type="match status" value="1"/>
</dbReference>
<feature type="binding site" evidence="15">
    <location>
        <position position="78"/>
    </location>
    <ligand>
        <name>Mg(2+)</name>
        <dbReference type="ChEBI" id="CHEBI:18420"/>
    </ligand>
</feature>
<accession>A0A1H2TB72</accession>
<comment type="pathway">
    <text evidence="13 15">Amino-acid biosynthesis; L-isoleucine biosynthesis; L-isoleucine from 2-oxobutanoate: step 3/4.</text>
</comment>
<keyword evidence="10 15" id="KW-0100">Branched-chain amino acid biosynthesis</keyword>
<dbReference type="UniPathway" id="UPA00049">
    <property type="reaction ID" value="UER00061"/>
</dbReference>
<evidence type="ECO:0000313" key="18">
    <source>
        <dbReference type="EMBL" id="SDW41090.1"/>
    </source>
</evidence>
<evidence type="ECO:0000256" key="2">
    <source>
        <dbReference type="ARBA" id="ARBA00006486"/>
    </source>
</evidence>
<dbReference type="Proteomes" id="UP000182379">
    <property type="component" value="Unassembled WGS sequence"/>
</dbReference>
<dbReference type="InterPro" id="IPR042096">
    <property type="entry name" value="Dihydro-acid_dehy_C"/>
</dbReference>
<keyword evidence="6 15" id="KW-0460">Magnesium</keyword>
<evidence type="ECO:0000256" key="1">
    <source>
        <dbReference type="ARBA" id="ARBA00001946"/>
    </source>
</evidence>
<evidence type="ECO:0000313" key="19">
    <source>
        <dbReference type="Proteomes" id="UP000182379"/>
    </source>
</evidence>
<feature type="binding site" description="via carbamate group" evidence="15">
    <location>
        <position position="121"/>
    </location>
    <ligand>
        <name>Mg(2+)</name>
        <dbReference type="ChEBI" id="CHEBI:18420"/>
    </ligand>
</feature>
<dbReference type="InterPro" id="IPR004404">
    <property type="entry name" value="DihydroxyA_deHydtase"/>
</dbReference>
<keyword evidence="8 15" id="KW-0411">Iron-sulfur</keyword>
<keyword evidence="3 15" id="KW-0028">Amino-acid biosynthesis</keyword>
<dbReference type="GO" id="GO:0005829">
    <property type="term" value="C:cytosol"/>
    <property type="evidence" value="ECO:0007669"/>
    <property type="project" value="TreeGrafter"/>
</dbReference>
<dbReference type="RefSeq" id="WP_074704120.1">
    <property type="nucleotide sequence ID" value="NZ_FNOP01000001.1"/>
</dbReference>
<feature type="domain" description="Dihydroxy-acid/6-phosphogluconate dehydratase C-terminal" evidence="17">
    <location>
        <begin position="359"/>
        <end position="550"/>
    </location>
</feature>
<evidence type="ECO:0000256" key="8">
    <source>
        <dbReference type="ARBA" id="ARBA00023014"/>
    </source>
</evidence>
<dbReference type="EC" id="4.2.1.9" evidence="14 15"/>
<dbReference type="PROSITE" id="PS00887">
    <property type="entry name" value="ILVD_EDD_2"/>
    <property type="match status" value="1"/>
</dbReference>
<dbReference type="Gene3D" id="3.50.30.80">
    <property type="entry name" value="IlvD/EDD C-terminal domain-like"/>
    <property type="match status" value="1"/>
</dbReference>
<dbReference type="GO" id="GO:0000287">
    <property type="term" value="F:magnesium ion binding"/>
    <property type="evidence" value="ECO:0007669"/>
    <property type="project" value="UniProtKB-UniRule"/>
</dbReference>
<keyword evidence="9 15" id="KW-0456">Lyase</keyword>
<dbReference type="PROSITE" id="PS00886">
    <property type="entry name" value="ILVD_EDD_1"/>
    <property type="match status" value="1"/>
</dbReference>
<evidence type="ECO:0000256" key="11">
    <source>
        <dbReference type="ARBA" id="ARBA00029304"/>
    </source>
</evidence>
<dbReference type="SUPFAM" id="SSF143975">
    <property type="entry name" value="IlvD/EDD N-terminal domain-like"/>
    <property type="match status" value="1"/>
</dbReference>
<evidence type="ECO:0000256" key="15">
    <source>
        <dbReference type="HAMAP-Rule" id="MF_00012"/>
    </source>
</evidence>
<dbReference type="HAMAP" id="MF_00012">
    <property type="entry name" value="IlvD"/>
    <property type="match status" value="1"/>
</dbReference>
<dbReference type="InterPro" id="IPR020558">
    <property type="entry name" value="DiOHA_6PGluconate_deHydtase_CS"/>
</dbReference>
<dbReference type="EMBL" id="FNOP01000001">
    <property type="protein sequence ID" value="SDW41090.1"/>
    <property type="molecule type" value="Genomic_DNA"/>
</dbReference>
<evidence type="ECO:0000256" key="9">
    <source>
        <dbReference type="ARBA" id="ARBA00023239"/>
    </source>
</evidence>
<name>A0A1H2TB72_ACIFE</name>
<dbReference type="GO" id="GO:0051537">
    <property type="term" value="F:2 iron, 2 sulfur cluster binding"/>
    <property type="evidence" value="ECO:0007669"/>
    <property type="project" value="UniProtKB-UniRule"/>
</dbReference>
<keyword evidence="5 15" id="KW-0479">Metal-binding</keyword>
<comment type="function">
    <text evidence="15">Functions in the biosynthesis of branched-chain amino acids. Catalyzes the dehydration of (2R,3R)-2,3-dihydroxy-3-methylpentanoate (2,3-dihydroxy-3-methylvalerate) into 2-oxo-3-methylpentanoate (2-oxo-3-methylvalerate) and of (2R)-2,3-dihydroxy-3-methylbutanoate (2,3-dihydroxyisovalerate) into 2-oxo-3-methylbutanoate (2-oxoisovalerate), the penultimate precursor to L-isoleucine and L-valine, respectively.</text>
</comment>
<dbReference type="PANTHER" id="PTHR43661:SF3">
    <property type="entry name" value="D-XYLONATE DEHYDRATASE YAGF-RELATED"/>
    <property type="match status" value="1"/>
</dbReference>
<dbReference type="GO" id="GO:0009097">
    <property type="term" value="P:isoleucine biosynthetic process"/>
    <property type="evidence" value="ECO:0007669"/>
    <property type="project" value="UniProtKB-UniRule"/>
</dbReference>
<evidence type="ECO:0000256" key="6">
    <source>
        <dbReference type="ARBA" id="ARBA00022842"/>
    </source>
</evidence>
<dbReference type="AlphaFoldDB" id="A0A1H2TB72"/>
<comment type="caution">
    <text evidence="18">The sequence shown here is derived from an EMBL/GenBank/DDBJ whole genome shotgun (WGS) entry which is preliminary data.</text>
</comment>
<evidence type="ECO:0000256" key="7">
    <source>
        <dbReference type="ARBA" id="ARBA00023004"/>
    </source>
</evidence>
<dbReference type="GO" id="GO:0009099">
    <property type="term" value="P:L-valine biosynthetic process"/>
    <property type="evidence" value="ECO:0007669"/>
    <property type="project" value="UniProtKB-UniRule"/>
</dbReference>
<comment type="catalytic activity">
    <reaction evidence="11">
        <text>(2R)-2,3-dihydroxy-3-methylbutanoate = 3-methyl-2-oxobutanoate + H2O</text>
        <dbReference type="Rhea" id="RHEA:24809"/>
        <dbReference type="ChEBI" id="CHEBI:11851"/>
        <dbReference type="ChEBI" id="CHEBI:15377"/>
        <dbReference type="ChEBI" id="CHEBI:49072"/>
        <dbReference type="EC" id="4.2.1.9"/>
    </reaction>
    <physiologicalReaction direction="left-to-right" evidence="11">
        <dbReference type="Rhea" id="RHEA:24810"/>
    </physiologicalReaction>
</comment>
<gene>
    <name evidence="15" type="primary">ilvD</name>
    <name evidence="18" type="ORF">SAMN05216495_101174</name>
</gene>
<feature type="modified residue" description="N6-carboxylysine" evidence="15">
    <location>
        <position position="121"/>
    </location>
</feature>
<comment type="caution">
    <text evidence="15">Lacks conserved residue(s) required for the propagation of feature annotation.</text>
</comment>
<evidence type="ECO:0000256" key="13">
    <source>
        <dbReference type="ARBA" id="ARBA00029437"/>
    </source>
</evidence>
<evidence type="ECO:0000256" key="3">
    <source>
        <dbReference type="ARBA" id="ARBA00022605"/>
    </source>
</evidence>
<dbReference type="Pfam" id="PF00920">
    <property type="entry name" value="ILVD_EDD_N"/>
    <property type="match status" value="1"/>
</dbReference>
<comment type="cofactor">
    <cofactor evidence="1 15">
        <name>Mg(2+)</name>
        <dbReference type="ChEBI" id="CHEBI:18420"/>
    </cofactor>
</comment>
<dbReference type="GO" id="GO:0004160">
    <property type="term" value="F:dihydroxy-acid dehydratase activity"/>
    <property type="evidence" value="ECO:0007669"/>
    <property type="project" value="UniProtKB-UniRule"/>
</dbReference>
<comment type="cofactor">
    <cofactor evidence="15">
        <name>[2Fe-2S] cluster</name>
        <dbReference type="ChEBI" id="CHEBI:190135"/>
    </cofactor>
    <text evidence="15">Binds 1 [2Fe-2S] cluster per subunit. This cluster acts as a Lewis acid cofactor.</text>
</comment>
<dbReference type="InterPro" id="IPR037237">
    <property type="entry name" value="IlvD/EDD_N"/>
</dbReference>
<organism evidence="18 19">
    <name type="scientific">Acidaminococcus fermentans</name>
    <dbReference type="NCBI Taxonomy" id="905"/>
    <lineage>
        <taxon>Bacteria</taxon>
        <taxon>Bacillati</taxon>
        <taxon>Bacillota</taxon>
        <taxon>Negativicutes</taxon>
        <taxon>Acidaminococcales</taxon>
        <taxon>Acidaminococcaceae</taxon>
        <taxon>Acidaminococcus</taxon>
    </lineage>
</organism>
<sequence length="555" mass="58702">MRSTTVKKGSTRAAHRSLFYAMGYTEEELKKPLIGICNAQNEIIPGHMDLDRIAKAVKYGVLENGGTPIEFPAIGICDGIAMGHDGMKYPLASRELVADSIEAVANGHAFDALVLIPNCDKIVPGMLMAAARLNIPTVVVSGGPMLPGRYQGRDISVSTVFEAAGRFEAGAISKQELSAIEHCACPGCGSCAGLFTANTMNSLTEVLGMGLPGNGTIPAAYQGARIALAKQAGKQVMEMLEKNIRPRDIMTAKAFKNAITVDMAMGGSTNTCLHLPAIAHEAGVDLTLEEFDEISKKTPYLTKLSPGGTFHMVDVEEAGGIRAVMNELAKHGLIEKDCLTVTGKTVGQNIKGAKILRPEVIHTVKDPIRKTGGIAVLKGNLAQDCSVVKESAVAPEMLKHSGPARVFNSEDEAIEAIVGKKINPGDVVVIRYEGPKGGPGMREMLNPTAVITGMGLGKSVALLTDGRFSGATQGACIGHISPEAREGGNIALVEEGDIIDIDIPNRTLNVRVSDEELAKRKENWVCPPPKVKKGYLARYASLVSSAAQGAVLKYN</sequence>
<proteinExistence type="inferred from homology"/>
<evidence type="ECO:0000259" key="17">
    <source>
        <dbReference type="Pfam" id="PF24877"/>
    </source>
</evidence>
<comment type="pathway">
    <text evidence="12 15">Amino-acid biosynthesis; L-valine biosynthesis; L-valine from pyruvate: step 3/4.</text>
</comment>